<evidence type="ECO:0000313" key="11">
    <source>
        <dbReference type="EMBL" id="JAB92701.1"/>
    </source>
</evidence>
<accession>W8BHI7</accession>
<feature type="compositionally biased region" description="Polar residues" evidence="7">
    <location>
        <begin position="1720"/>
        <end position="1729"/>
    </location>
</feature>
<dbReference type="GO" id="GO:0052689">
    <property type="term" value="F:carboxylic ester hydrolase activity"/>
    <property type="evidence" value="ECO:0007669"/>
    <property type="project" value="UniProtKB-KW"/>
</dbReference>
<dbReference type="SUPFAM" id="SSF53474">
    <property type="entry name" value="alpha/beta-Hydrolases"/>
    <property type="match status" value="1"/>
</dbReference>
<keyword evidence="8" id="KW-0472">Membrane</keyword>
<feature type="compositionally biased region" description="Polar residues" evidence="7">
    <location>
        <begin position="1982"/>
        <end position="1992"/>
    </location>
</feature>
<protein>
    <submittedName>
        <fullName evidence="11">Neuroligin-3</fullName>
    </submittedName>
</protein>
<feature type="compositionally biased region" description="Low complexity" evidence="7">
    <location>
        <begin position="1383"/>
        <end position="1398"/>
    </location>
</feature>
<feature type="domain" description="Carboxylesterase type B" evidence="10">
    <location>
        <begin position="454"/>
        <end position="1014"/>
    </location>
</feature>
<feature type="compositionally biased region" description="Polar residues" evidence="7">
    <location>
        <begin position="163"/>
        <end position="176"/>
    </location>
</feature>
<keyword evidence="4" id="KW-0378">Hydrolase</keyword>
<feature type="signal peptide" evidence="9">
    <location>
        <begin position="1"/>
        <end position="28"/>
    </location>
</feature>
<feature type="transmembrane region" description="Helical" evidence="8">
    <location>
        <begin position="1249"/>
        <end position="1270"/>
    </location>
</feature>
<dbReference type="InterPro" id="IPR029058">
    <property type="entry name" value="AB_hydrolase_fold"/>
</dbReference>
<organism evidence="11">
    <name type="scientific">Ceratitis capitata</name>
    <name type="common">Mediterranean fruit fly</name>
    <name type="synonym">Tephritis capitata</name>
    <dbReference type="NCBI Taxonomy" id="7213"/>
    <lineage>
        <taxon>Eukaryota</taxon>
        <taxon>Metazoa</taxon>
        <taxon>Ecdysozoa</taxon>
        <taxon>Arthropoda</taxon>
        <taxon>Hexapoda</taxon>
        <taxon>Insecta</taxon>
        <taxon>Pterygota</taxon>
        <taxon>Neoptera</taxon>
        <taxon>Endopterygota</taxon>
        <taxon>Diptera</taxon>
        <taxon>Brachycera</taxon>
        <taxon>Muscomorpha</taxon>
        <taxon>Tephritoidea</taxon>
        <taxon>Tephritidae</taxon>
        <taxon>Ceratitis</taxon>
        <taxon>Ceratitis</taxon>
    </lineage>
</organism>
<dbReference type="OrthoDB" id="3200163at2759"/>
<feature type="compositionally biased region" description="Low complexity" evidence="7">
    <location>
        <begin position="1836"/>
        <end position="1846"/>
    </location>
</feature>
<dbReference type="EMBL" id="GAMC01013854">
    <property type="protein sequence ID" value="JAB92701.1"/>
    <property type="molecule type" value="mRNA"/>
</dbReference>
<dbReference type="InterPro" id="IPR019819">
    <property type="entry name" value="Carboxylesterase_B_CS"/>
</dbReference>
<feature type="region of interest" description="Disordered" evidence="7">
    <location>
        <begin position="398"/>
        <end position="445"/>
    </location>
</feature>
<evidence type="ECO:0000259" key="10">
    <source>
        <dbReference type="Pfam" id="PF00135"/>
    </source>
</evidence>
<evidence type="ECO:0000256" key="6">
    <source>
        <dbReference type="ARBA" id="ARBA00023180"/>
    </source>
</evidence>
<dbReference type="PANTHER" id="PTHR43903">
    <property type="entry name" value="NEUROLIGIN"/>
    <property type="match status" value="1"/>
</dbReference>
<keyword evidence="3 9" id="KW-0732">Signal</keyword>
<evidence type="ECO:0000256" key="4">
    <source>
        <dbReference type="ARBA" id="ARBA00022801"/>
    </source>
</evidence>
<feature type="region of interest" description="Disordered" evidence="7">
    <location>
        <begin position="1369"/>
        <end position="1398"/>
    </location>
</feature>
<dbReference type="InterPro" id="IPR019826">
    <property type="entry name" value="Carboxylesterase_B_AS"/>
</dbReference>
<feature type="compositionally biased region" description="Low complexity" evidence="7">
    <location>
        <begin position="2168"/>
        <end position="2212"/>
    </location>
</feature>
<feature type="compositionally biased region" description="Low complexity" evidence="7">
    <location>
        <begin position="414"/>
        <end position="428"/>
    </location>
</feature>
<dbReference type="PROSITE" id="PS00122">
    <property type="entry name" value="CARBOXYLESTERASE_B_1"/>
    <property type="match status" value="1"/>
</dbReference>
<reference evidence="11" key="1">
    <citation type="submission" date="2013-07" db="EMBL/GenBank/DDBJ databases">
        <authorList>
            <person name="Geib S."/>
        </authorList>
    </citation>
    <scope>NUCLEOTIDE SEQUENCE</scope>
</reference>
<evidence type="ECO:0000256" key="3">
    <source>
        <dbReference type="ARBA" id="ARBA00022729"/>
    </source>
</evidence>
<evidence type="ECO:0000256" key="1">
    <source>
        <dbReference type="ARBA" id="ARBA00005964"/>
    </source>
</evidence>
<reference evidence="11" key="2">
    <citation type="journal article" date="2014" name="BMC Genomics">
        <title>A genomic perspective to assessing quality of mass-reared SIT flies used in Mediterranean fruit fly (Ceratitis capitata) eradication in California.</title>
        <authorList>
            <person name="Calla B."/>
            <person name="Hall B."/>
            <person name="Hou S."/>
            <person name="Geib S.M."/>
        </authorList>
    </citation>
    <scope>NUCLEOTIDE SEQUENCE</scope>
</reference>
<comment type="similarity">
    <text evidence="1">Belongs to the type-B carboxylesterase/lipase family.</text>
</comment>
<keyword evidence="2" id="KW-0719">Serine esterase</keyword>
<keyword evidence="8" id="KW-0812">Transmembrane</keyword>
<proteinExistence type="evidence at transcript level"/>
<keyword evidence="6" id="KW-0325">Glycoprotein</keyword>
<feature type="region of interest" description="Disordered" evidence="7">
    <location>
        <begin position="1814"/>
        <end position="1889"/>
    </location>
</feature>
<feature type="region of interest" description="Disordered" evidence="7">
    <location>
        <begin position="154"/>
        <end position="186"/>
    </location>
</feature>
<feature type="region of interest" description="Disordered" evidence="7">
    <location>
        <begin position="1974"/>
        <end position="1994"/>
    </location>
</feature>
<sequence length="2230" mass="241005">MYFRRYWHWRCYSSYAAIWLFWLIFVSAQQHRLYGASCPGAISNAKQQQNIQLFQKYSSPRQQRTGKDSMKQLVKTAATMLPQQTAITSTRTMRATTTSRPVIGDVVTEAMPMRWLYDKEAEMPAMITSQEVDNESDERPVAKHNNEMAIAKANAELNGPHSKFTNSMTKLTGNIDSNKDNTSKSFNGTTVRHNIIRVLPKMAAMKTDANATLKFEISTTTPAVSAMAQMPSARSATTNSTTNKTNCTTASPAGKELIVKNLKNSKNAVNAEHLLYDFKLNLAKLLANETAAASSADDKTGNFTTAHNAVALPNSVHKTNSSGADIISKAIFFNRNKKTKNTVNNNHNENNYNLNKVNTQFEQGMQSAVDLAPNPLESIGLNSNLSDGTLLTAILGESNSDSDSGISNRKNHNKNNYNNNDSSNNKINTQSKTNKATHSNERRHIVPEKLQYTKEIRMKQGRLMGITRNFHSSTGLRDVDQYLGLPYAEAPVGSRRFMPPGAPLPWQGLKIARHLPPVCPQQLPDMTAQGSVKMSRGRYKQLTRLLPYLKTESEDCLYLNVYVPRGDGAVYDSSSVYDMDIPTKRLPVMVYVHGESFEWNSGNPYDGSVLASYGQVIVVTINYRLGVMGFLKPSIDENTVANFGLLDQIAALHWIKENIASFGGDKDSVTLMGHSTGAACVNYLMISPVASGLFHRAILMSGSAMSDWAVSNHSLQLTMQIAHTLDCPLNDDNEEMLSCLRQKRYQDILKIPTSFPQFSTPFGPIVDGHVIPNQPYKVMGQYTEHFSRYDLLFGVTESESYHTLGALALEEGLRENERDNLLRFYMQTRFDVRPDLALAATLKKYEDMYNNPIKGTNSEHRDVVLDILSDARVVGPLIQTGLFHADVNRRNYMYVFGHNSATGPHANLPHSITGEELAFVFGAPLAPAGPFPSNAYGVQEKLLSEAVMTYWTNFAKTGNPKAPWKGNFINLHALEWDRYDLDWPEFNKRTQSYMNIGIPPSIGYKYRQIYMNFWNKELPDELNQIASIQRQPYLHTTLYNGADSVFAANSGTGVTQNTYPPQRHGYGGTGGGGGEVITGHMSQFGTRDNGAEDPVRTLKLLLQEPWKLGGNNEGDASTSDAGMKETFAENMYNAPPTFGVTKQTNDEQIYTMATAGGLGRMNGGGLGGFSEIGVGTGAALAGGNAIYGVPRAEIAEYDNSAGHSGKVGFGGDGGGGGTGDETGSTTIVDDAASAGNKEEVAKSETTIQLLIGLIAVFIVLNVIIYSTFLVQRKKKAHSMQRKLGGILSYDGTTDDEFKRSKQNDGDESYILDIVRKSNTYEAVKTERSPINGFQMTRQLSTSTVDTHTKVCAWMSAAAGAVADAKACGVGGGANSSKGDSKRSSSPTFSSLRSSSAGGSFKQPIALQKISVAVDATASARSGSVLEQEPIEVHKLKADGRNIIICQEVEVVDHELLTPQNSLDSSRYTLARQHSAATEPCDAELPQQGQFPAYMPTPQHTHSHSDPVDMQHYQCGVYDTIEENEKVTSFVGEDINVTSRDDDDAANGAGGNICLTPAQQLQVIKSRNYPKVLPTTKTVTTTTVDMEFHASADDSPPMTLDLRTTNKRNSLPPNSLLPHFSSSIMGTLGTRYPPLPPPRTISTLGRKPSQRRNSSNITTSPLRLAQDCTAEEEDEPQITQNTLIVGPIVPQQKQKTQTGNPDANYSTLKRTESAAACNGAQEATSTTIKSKNVKHSHSETSLMPTTNTPNGSMANNTTPGGGVTGITTFLSNDGCAAGLQSFESRPISVQVEDKLQQQNKQQQPTHHTERVYAIQQPTNLPNTQQTGSRAMPGMANTSTPTPISTPTLMNLAGHQSASVHNNTHTDGSCSNSADSSSTSNRIGQHSRPDITDIYAIPNKSTIKAKSNLSASKLAMHASEQMTSSQVKTTANNNTTAKGASAGSSAALSRLPNNAMQPMAIDETAKANLLMSTTTTKATPTPTINLGTSKLTNNGDDKQVTAKSMQTMESVTATMAQKSTRVSNSNVSATVGKGAAADAITYPHKLHIAGRGEECMTSLEQRQHSEREQSGLTSTLKKQRSNGSNGLAATTTESTVTRVPVNYTSTMPTTLSSTTNAPIRTIADAIAAQLAQTKPLKAALMASGPATAEQKPASLGSDGATVGLRESNLSSISSSSTNSRASSACSGSSDSTISSNASIATGTTSTSSSSSTGTVRTELQQKINVNGRPTQV</sequence>
<evidence type="ECO:0000256" key="8">
    <source>
        <dbReference type="SAM" id="Phobius"/>
    </source>
</evidence>
<feature type="chain" id="PRO_5007329892" evidence="9">
    <location>
        <begin position="29"/>
        <end position="2230"/>
    </location>
</feature>
<evidence type="ECO:0000256" key="9">
    <source>
        <dbReference type="SAM" id="SignalP"/>
    </source>
</evidence>
<evidence type="ECO:0000256" key="5">
    <source>
        <dbReference type="ARBA" id="ARBA00023157"/>
    </source>
</evidence>
<dbReference type="InterPro" id="IPR002018">
    <property type="entry name" value="CarbesteraseB"/>
</dbReference>
<feature type="compositionally biased region" description="Polar residues" evidence="7">
    <location>
        <begin position="2068"/>
        <end position="2091"/>
    </location>
</feature>
<feature type="compositionally biased region" description="Polar residues" evidence="7">
    <location>
        <begin position="1852"/>
        <end position="1866"/>
    </location>
</feature>
<feature type="region of interest" description="Disordered" evidence="7">
    <location>
        <begin position="2057"/>
        <end position="2091"/>
    </location>
</feature>
<feature type="compositionally biased region" description="Polar residues" evidence="7">
    <location>
        <begin position="2213"/>
        <end position="2230"/>
    </location>
</feature>
<name>W8BHI7_CERCA</name>
<keyword evidence="8" id="KW-1133">Transmembrane helix</keyword>
<dbReference type="Pfam" id="PF00135">
    <property type="entry name" value="COesterase"/>
    <property type="match status" value="1"/>
</dbReference>
<evidence type="ECO:0000256" key="2">
    <source>
        <dbReference type="ARBA" id="ARBA00022487"/>
    </source>
</evidence>
<feature type="compositionally biased region" description="Polar residues" evidence="7">
    <location>
        <begin position="1738"/>
        <end position="1752"/>
    </location>
</feature>
<feature type="compositionally biased region" description="Low complexity" evidence="7">
    <location>
        <begin position="1814"/>
        <end position="1825"/>
    </location>
</feature>
<feature type="region of interest" description="Disordered" evidence="7">
    <location>
        <begin position="2168"/>
        <end position="2230"/>
    </location>
</feature>
<dbReference type="InterPro" id="IPR051093">
    <property type="entry name" value="Neuroligin/BSAL"/>
</dbReference>
<dbReference type="PROSITE" id="PS00941">
    <property type="entry name" value="CARBOXYLESTERASE_B_2"/>
    <property type="match status" value="1"/>
</dbReference>
<dbReference type="Gene3D" id="3.40.50.1820">
    <property type="entry name" value="alpha/beta hydrolase"/>
    <property type="match status" value="1"/>
</dbReference>
<evidence type="ECO:0000256" key="7">
    <source>
        <dbReference type="SAM" id="MobiDB-lite"/>
    </source>
</evidence>
<dbReference type="FunFam" id="3.40.50.1820:FF:000138">
    <property type="entry name" value="Neuroligin-1-like Protein"/>
    <property type="match status" value="1"/>
</dbReference>
<feature type="region of interest" description="Disordered" evidence="7">
    <location>
        <begin position="1720"/>
        <end position="1752"/>
    </location>
</feature>
<feature type="compositionally biased region" description="Low complexity" evidence="7">
    <location>
        <begin position="1867"/>
        <end position="1878"/>
    </location>
</feature>
<gene>
    <name evidence="11" type="primary">NLGN3</name>
</gene>
<keyword evidence="5" id="KW-1015">Disulfide bond</keyword>